<feature type="region of interest" description="Disordered" evidence="4">
    <location>
        <begin position="248"/>
        <end position="268"/>
    </location>
</feature>
<evidence type="ECO:0000313" key="7">
    <source>
        <dbReference type="Proteomes" id="UP000663193"/>
    </source>
</evidence>
<dbReference type="GO" id="GO:0005634">
    <property type="term" value="C:nucleus"/>
    <property type="evidence" value="ECO:0007669"/>
    <property type="project" value="UniProtKB-SubCell"/>
</dbReference>
<dbReference type="AlphaFoldDB" id="A0A7U2EQ38"/>
<evidence type="ECO:0000313" key="6">
    <source>
        <dbReference type="EMBL" id="QRC90954.1"/>
    </source>
</evidence>
<dbReference type="GO" id="GO:0006351">
    <property type="term" value="P:DNA-templated transcription"/>
    <property type="evidence" value="ECO:0007669"/>
    <property type="project" value="InterPro"/>
</dbReference>
<dbReference type="InterPro" id="IPR001138">
    <property type="entry name" value="Zn2Cys6_DnaBD"/>
</dbReference>
<keyword evidence="7" id="KW-1185">Reference proteome</keyword>
<dbReference type="SUPFAM" id="SSF57701">
    <property type="entry name" value="Zn2/Cys6 DNA-binding domain"/>
    <property type="match status" value="1"/>
</dbReference>
<evidence type="ECO:0000256" key="2">
    <source>
        <dbReference type="ARBA" id="ARBA00022723"/>
    </source>
</evidence>
<feature type="compositionally biased region" description="Polar residues" evidence="4">
    <location>
        <begin position="63"/>
        <end position="72"/>
    </location>
</feature>
<evidence type="ECO:0000256" key="4">
    <source>
        <dbReference type="SAM" id="MobiDB-lite"/>
    </source>
</evidence>
<feature type="domain" description="Zn(2)-C6 fungal-type" evidence="5">
    <location>
        <begin position="96"/>
        <end position="125"/>
    </location>
</feature>
<dbReference type="PROSITE" id="PS50048">
    <property type="entry name" value="ZN2_CY6_FUNGAL_2"/>
    <property type="match status" value="1"/>
</dbReference>
<feature type="compositionally biased region" description="Basic and acidic residues" evidence="4">
    <location>
        <begin position="161"/>
        <end position="179"/>
    </location>
</feature>
<dbReference type="GO" id="GO:0000981">
    <property type="term" value="F:DNA-binding transcription factor activity, RNA polymerase II-specific"/>
    <property type="evidence" value="ECO:0007669"/>
    <property type="project" value="InterPro"/>
</dbReference>
<feature type="region of interest" description="Disordered" evidence="4">
    <location>
        <begin position="60"/>
        <end position="94"/>
    </location>
</feature>
<dbReference type="CDD" id="cd00067">
    <property type="entry name" value="GAL4"/>
    <property type="match status" value="1"/>
</dbReference>
<dbReference type="SMART" id="SM00066">
    <property type="entry name" value="GAL4"/>
    <property type="match status" value="1"/>
</dbReference>
<reference evidence="7" key="1">
    <citation type="journal article" date="2021" name="BMC Genomics">
        <title>Chromosome-level genome assembly and manually-curated proteome of model necrotroph Parastagonospora nodorum Sn15 reveals a genome-wide trove of candidate effector homologs, and redundancy of virulence-related functions within an accessory chromosome.</title>
        <authorList>
            <person name="Bertazzoni S."/>
            <person name="Jones D.A.B."/>
            <person name="Phan H.T."/>
            <person name="Tan K.-C."/>
            <person name="Hane J.K."/>
        </authorList>
    </citation>
    <scope>NUCLEOTIDE SEQUENCE [LARGE SCALE GENOMIC DNA]</scope>
    <source>
        <strain evidence="7">SN15 / ATCC MYA-4574 / FGSC 10173)</strain>
    </source>
</reference>
<protein>
    <recommendedName>
        <fullName evidence="5">Zn(2)-C6 fungal-type domain-containing protein</fullName>
    </recommendedName>
</protein>
<dbReference type="OrthoDB" id="3989227at2759"/>
<keyword evidence="2" id="KW-0479">Metal-binding</keyword>
<dbReference type="OMA" id="ISRIMMA"/>
<dbReference type="Pfam" id="PF00172">
    <property type="entry name" value="Zn_clus"/>
    <property type="match status" value="1"/>
</dbReference>
<comment type="subcellular location">
    <subcellularLocation>
        <location evidence="1">Nucleus</location>
    </subcellularLocation>
</comment>
<feature type="region of interest" description="Disordered" evidence="4">
    <location>
        <begin position="751"/>
        <end position="796"/>
    </location>
</feature>
<dbReference type="VEuPathDB" id="FungiDB:JI435_004660"/>
<dbReference type="GO" id="GO:0003677">
    <property type="term" value="F:DNA binding"/>
    <property type="evidence" value="ECO:0007669"/>
    <property type="project" value="InterPro"/>
</dbReference>
<dbReference type="PANTHER" id="PTHR31001">
    <property type="entry name" value="UNCHARACTERIZED TRANSCRIPTIONAL REGULATORY PROTEIN"/>
    <property type="match status" value="1"/>
</dbReference>
<feature type="compositionally biased region" description="Low complexity" evidence="4">
    <location>
        <begin position="256"/>
        <end position="267"/>
    </location>
</feature>
<keyword evidence="3" id="KW-0539">Nucleus</keyword>
<dbReference type="EMBL" id="CP069023">
    <property type="protein sequence ID" value="QRC90954.1"/>
    <property type="molecule type" value="Genomic_DNA"/>
</dbReference>
<dbReference type="Pfam" id="PF04082">
    <property type="entry name" value="Fungal_trans"/>
    <property type="match status" value="1"/>
</dbReference>
<accession>A0A7U2EQ38</accession>
<feature type="compositionally biased region" description="Polar residues" evidence="4">
    <location>
        <begin position="763"/>
        <end position="785"/>
    </location>
</feature>
<dbReference type="SMART" id="SM00906">
    <property type="entry name" value="Fungal_trans"/>
    <property type="match status" value="1"/>
</dbReference>
<gene>
    <name evidence="6" type="ORF">JI435_004660</name>
</gene>
<organism evidence="6 7">
    <name type="scientific">Phaeosphaeria nodorum (strain SN15 / ATCC MYA-4574 / FGSC 10173)</name>
    <name type="common">Glume blotch fungus</name>
    <name type="synonym">Parastagonospora nodorum</name>
    <dbReference type="NCBI Taxonomy" id="321614"/>
    <lineage>
        <taxon>Eukaryota</taxon>
        <taxon>Fungi</taxon>
        <taxon>Dikarya</taxon>
        <taxon>Ascomycota</taxon>
        <taxon>Pezizomycotina</taxon>
        <taxon>Dothideomycetes</taxon>
        <taxon>Pleosporomycetidae</taxon>
        <taxon>Pleosporales</taxon>
        <taxon>Pleosporineae</taxon>
        <taxon>Phaeosphaeriaceae</taxon>
        <taxon>Parastagonospora</taxon>
    </lineage>
</organism>
<dbReference type="InterPro" id="IPR007219">
    <property type="entry name" value="XnlR_reg_dom"/>
</dbReference>
<proteinExistence type="predicted"/>
<evidence type="ECO:0000256" key="3">
    <source>
        <dbReference type="ARBA" id="ARBA00023242"/>
    </source>
</evidence>
<sequence length="960" mass="107373">MSQGWLHHGSIGAASLAIADIRTSALLSPKANKASRFSSGSPLPFAEFLATVTNRHIGAMSEDSPQADNSPEASLRAKGSISGPFAAGGPSPNPRSCVTCRRRKVKCDKRHPCSNCTRAKIECIFPGPGRAPRKSRKPADAELLERLRRLEGVVSSLNAQVEEHEQEAAEREKGSEAGHPECPFSNGKTNPNDASEPRVVLDNSVEGLENRFGRLVVEKGRSRYINNSFWASLNNEVEDLKSVLIEPSDDEDEAHSPNSSNPSSQHQGFVFGYSSSNVDMQTLHPLEMQAHQFWLAFKENVDPLVKVLHIPTFEPVFYNAVAHPDKVPKTLEPLLFAVYYGAVTSTTPEECRERWGEDRTTMLNRYRFGLEQALARANFLYCDEIVILQAFIIFLILLRRNDDARKIWTLTGLVVRIAQTLGIHRDGTHFKLPPFEIESRRRLWWQVCILDARSSEDHGCDPTIVEAQYDTKMPLNVNDDDLHPDMTEFPEERTGFTDMTFCLLRFEVASIFRRILYIPPGPNRCNEFFASLSIAEKEKWITECHQRLEAKYLTNMDMTIPLCWVTATISRLIMSKMWLIVYHPHQRKDGGATLPQETKDKLFITSLENIEYSILLETEARTMKWGWLFRTYVQWHAVAFLLSELCVRTKGEAVERAWRALEATAGRWWFPLNDTSPHRSGRGQGCLWNPLRKLLLKAKAARERELALDRASMALRDGQMIYPGFSRGMDHNLPPVSIDQPSTENLDRLLRPSAPRLGDSPAMPQSSWPNSPSLPHTHRNFSNGFSAGLGDEPTEAQRSTYAEINGVPRSVASSPGQDFVNLSNFGLDSVLKDVVGGMDIYGNSTYDYPTQREVNAAPGLTNQMASNGFPMETKPAQANTVNSTATALNAAHGTFGDPMFGNVDFGTMPVPNGQSNGSPMEDGHVDWQVWDDMVAQYGMDVQMANPNTNPASNMGLTNWF</sequence>
<dbReference type="GO" id="GO:0008270">
    <property type="term" value="F:zinc ion binding"/>
    <property type="evidence" value="ECO:0007669"/>
    <property type="project" value="InterPro"/>
</dbReference>
<dbReference type="PANTHER" id="PTHR31001:SF50">
    <property type="entry name" value="ZN(II)2CYS6 TRANSCRIPTION FACTOR (EUROFUNG)"/>
    <property type="match status" value="1"/>
</dbReference>
<dbReference type="PROSITE" id="PS00463">
    <property type="entry name" value="ZN2_CY6_FUNGAL_1"/>
    <property type="match status" value="1"/>
</dbReference>
<dbReference type="Proteomes" id="UP000663193">
    <property type="component" value="Chromosome 1"/>
</dbReference>
<dbReference type="Gene3D" id="4.10.240.10">
    <property type="entry name" value="Zn(2)-C6 fungal-type DNA-binding domain"/>
    <property type="match status" value="1"/>
</dbReference>
<dbReference type="CDD" id="cd12148">
    <property type="entry name" value="fungal_TF_MHR"/>
    <property type="match status" value="1"/>
</dbReference>
<dbReference type="InterPro" id="IPR036864">
    <property type="entry name" value="Zn2-C6_fun-type_DNA-bd_sf"/>
</dbReference>
<name>A0A7U2EQ38_PHANO</name>
<feature type="region of interest" description="Disordered" evidence="4">
    <location>
        <begin position="160"/>
        <end position="197"/>
    </location>
</feature>
<dbReference type="InterPro" id="IPR050613">
    <property type="entry name" value="Sec_Metabolite_Reg"/>
</dbReference>
<evidence type="ECO:0000256" key="1">
    <source>
        <dbReference type="ARBA" id="ARBA00004123"/>
    </source>
</evidence>
<evidence type="ECO:0000259" key="5">
    <source>
        <dbReference type="PROSITE" id="PS50048"/>
    </source>
</evidence>